<dbReference type="GO" id="GO:0008033">
    <property type="term" value="P:tRNA processing"/>
    <property type="evidence" value="ECO:0007669"/>
    <property type="project" value="UniProtKB-UniRule"/>
</dbReference>
<evidence type="ECO:0000313" key="9">
    <source>
        <dbReference type="Proteomes" id="UP000321532"/>
    </source>
</evidence>
<dbReference type="InterPro" id="IPR022882">
    <property type="entry name" value="tRNA_adenine-N6_MeTrfase"/>
</dbReference>
<comment type="catalytic activity">
    <reaction evidence="6">
        <text>adenosine(37) in tRNA1(Val) + S-adenosyl-L-methionine = N(6)-methyladenosine(37) in tRNA1(Val) + S-adenosyl-L-homocysteine + H(+)</text>
        <dbReference type="Rhea" id="RHEA:43160"/>
        <dbReference type="Rhea" id="RHEA-COMP:10369"/>
        <dbReference type="Rhea" id="RHEA-COMP:10370"/>
        <dbReference type="ChEBI" id="CHEBI:15378"/>
        <dbReference type="ChEBI" id="CHEBI:57856"/>
        <dbReference type="ChEBI" id="CHEBI:59789"/>
        <dbReference type="ChEBI" id="CHEBI:74411"/>
        <dbReference type="ChEBI" id="CHEBI:74449"/>
        <dbReference type="EC" id="2.1.1.223"/>
    </reaction>
</comment>
<keyword evidence="3 6" id="KW-0808">Transferase</keyword>
<comment type="similarity">
    <text evidence="6">Belongs to the methyltransferase superfamily. tRNA (adenine-N(6)-)-methyltransferase family.</text>
</comment>
<keyword evidence="9" id="KW-1185">Reference proteome</keyword>
<name>A0A512ATL0_9BACT</name>
<dbReference type="EMBL" id="BJYS01000003">
    <property type="protein sequence ID" value="GEO03049.1"/>
    <property type="molecule type" value="Genomic_DNA"/>
</dbReference>
<dbReference type="EC" id="2.1.1.223" evidence="6"/>
<dbReference type="GO" id="GO:0016430">
    <property type="term" value="F:tRNA (adenine-N6)-methyltransferase activity"/>
    <property type="evidence" value="ECO:0007669"/>
    <property type="project" value="UniProtKB-UniRule"/>
</dbReference>
<gene>
    <name evidence="8" type="ORF">AAE02nite_07130</name>
</gene>
<dbReference type="HAMAP" id="MF_01872">
    <property type="entry name" value="tRNA_methyltr_YfiC"/>
    <property type="match status" value="1"/>
</dbReference>
<accession>A0A512ATL0</accession>
<dbReference type="GO" id="GO:0032259">
    <property type="term" value="P:methylation"/>
    <property type="evidence" value="ECO:0007669"/>
    <property type="project" value="UniProtKB-KW"/>
</dbReference>
<sequence>MPNDYFRFKQFLVKQDKCAMKVCTDSCILGAYAPVAEAKTILDIGTGTGLLALMTAQRSEAQIQAIEIDALAAVQARENIAASPWADRISVYHQSLQEFAQHNQTLFDVIICNPPFYAASHKSPDKARNLAMHSHEFSLAELVHFSERFLSPNGCLFVLLPPAESRHLFALAENENLHLHSALQIFTATNGKHIRTVQEFSRNPATSVLSQDLFIRNPDNSYTPAFQQLLREYYLIF</sequence>
<keyword evidence="1 6" id="KW-0963">Cytoplasm</keyword>
<dbReference type="OrthoDB" id="5383291at2"/>
<dbReference type="Gene3D" id="3.40.50.150">
    <property type="entry name" value="Vaccinia Virus protein VP39"/>
    <property type="match status" value="1"/>
</dbReference>
<organism evidence="8 9">
    <name type="scientific">Adhaeribacter aerolatus</name>
    <dbReference type="NCBI Taxonomy" id="670289"/>
    <lineage>
        <taxon>Bacteria</taxon>
        <taxon>Pseudomonadati</taxon>
        <taxon>Bacteroidota</taxon>
        <taxon>Cytophagia</taxon>
        <taxon>Cytophagales</taxon>
        <taxon>Hymenobacteraceae</taxon>
        <taxon>Adhaeribacter</taxon>
    </lineage>
</organism>
<evidence type="ECO:0000256" key="5">
    <source>
        <dbReference type="ARBA" id="ARBA00022694"/>
    </source>
</evidence>
<evidence type="ECO:0000256" key="1">
    <source>
        <dbReference type="ARBA" id="ARBA00022490"/>
    </source>
</evidence>
<dbReference type="PANTHER" id="PTHR47739">
    <property type="entry name" value="TRNA1(VAL) (ADENINE(37)-N6)-METHYLTRANSFERASE"/>
    <property type="match status" value="1"/>
</dbReference>
<dbReference type="CDD" id="cd02440">
    <property type="entry name" value="AdoMet_MTases"/>
    <property type="match status" value="1"/>
</dbReference>
<proteinExistence type="inferred from homology"/>
<feature type="domain" description="Methyltransferase small" evidence="7">
    <location>
        <begin position="34"/>
        <end position="134"/>
    </location>
</feature>
<dbReference type="InterPro" id="IPR029063">
    <property type="entry name" value="SAM-dependent_MTases_sf"/>
</dbReference>
<dbReference type="AlphaFoldDB" id="A0A512ATL0"/>
<evidence type="ECO:0000256" key="4">
    <source>
        <dbReference type="ARBA" id="ARBA00022691"/>
    </source>
</evidence>
<evidence type="ECO:0000256" key="6">
    <source>
        <dbReference type="HAMAP-Rule" id="MF_01872"/>
    </source>
</evidence>
<keyword evidence="5 6" id="KW-0819">tRNA processing</keyword>
<comment type="caution">
    <text evidence="8">The sequence shown here is derived from an EMBL/GenBank/DDBJ whole genome shotgun (WGS) entry which is preliminary data.</text>
</comment>
<evidence type="ECO:0000259" key="7">
    <source>
        <dbReference type="Pfam" id="PF05175"/>
    </source>
</evidence>
<dbReference type="PROSITE" id="PS00092">
    <property type="entry name" value="N6_MTASE"/>
    <property type="match status" value="1"/>
</dbReference>
<comment type="subcellular location">
    <subcellularLocation>
        <location evidence="6">Cytoplasm</location>
    </subcellularLocation>
</comment>
<evidence type="ECO:0000256" key="3">
    <source>
        <dbReference type="ARBA" id="ARBA00022679"/>
    </source>
</evidence>
<dbReference type="InterPro" id="IPR050210">
    <property type="entry name" value="tRNA_Adenine-N(6)_MTase"/>
</dbReference>
<evidence type="ECO:0000313" key="8">
    <source>
        <dbReference type="EMBL" id="GEO03049.1"/>
    </source>
</evidence>
<dbReference type="Proteomes" id="UP000321532">
    <property type="component" value="Unassembled WGS sequence"/>
</dbReference>
<dbReference type="InterPro" id="IPR007848">
    <property type="entry name" value="Small_mtfrase_dom"/>
</dbReference>
<evidence type="ECO:0000256" key="2">
    <source>
        <dbReference type="ARBA" id="ARBA00022603"/>
    </source>
</evidence>
<dbReference type="Pfam" id="PF05175">
    <property type="entry name" value="MTS"/>
    <property type="match status" value="1"/>
</dbReference>
<dbReference type="GO" id="GO:0003676">
    <property type="term" value="F:nucleic acid binding"/>
    <property type="evidence" value="ECO:0007669"/>
    <property type="project" value="InterPro"/>
</dbReference>
<keyword evidence="2 6" id="KW-0489">Methyltransferase</keyword>
<reference evidence="8 9" key="1">
    <citation type="submission" date="2019-07" db="EMBL/GenBank/DDBJ databases">
        <title>Whole genome shotgun sequence of Adhaeribacter aerolatus NBRC 106133.</title>
        <authorList>
            <person name="Hosoyama A."/>
            <person name="Uohara A."/>
            <person name="Ohji S."/>
            <person name="Ichikawa N."/>
        </authorList>
    </citation>
    <scope>NUCLEOTIDE SEQUENCE [LARGE SCALE GENOMIC DNA]</scope>
    <source>
        <strain evidence="8 9">NBRC 106133</strain>
    </source>
</reference>
<protein>
    <recommendedName>
        <fullName evidence="6">tRNA1(Val) (adenine(37)-N6)-methyltransferase</fullName>
        <ecNumber evidence="6">2.1.1.223</ecNumber>
    </recommendedName>
    <alternativeName>
        <fullName evidence="6">tRNA m6A37 methyltransferase</fullName>
    </alternativeName>
</protein>
<dbReference type="GO" id="GO:0005737">
    <property type="term" value="C:cytoplasm"/>
    <property type="evidence" value="ECO:0007669"/>
    <property type="project" value="UniProtKB-SubCell"/>
</dbReference>
<dbReference type="PANTHER" id="PTHR47739:SF1">
    <property type="entry name" value="TRNA1(VAL) (ADENINE(37)-N6)-METHYLTRANSFERASE"/>
    <property type="match status" value="1"/>
</dbReference>
<comment type="function">
    <text evidence="6">Specifically methylates the adenine in position 37 of tRNA(1)(Val) (anticodon cmo5UAC).</text>
</comment>
<dbReference type="InterPro" id="IPR002052">
    <property type="entry name" value="DNA_methylase_N6_adenine_CS"/>
</dbReference>
<dbReference type="SUPFAM" id="SSF53335">
    <property type="entry name" value="S-adenosyl-L-methionine-dependent methyltransferases"/>
    <property type="match status" value="1"/>
</dbReference>
<dbReference type="RefSeq" id="WP_146895083.1">
    <property type="nucleotide sequence ID" value="NZ_BJYS01000003.1"/>
</dbReference>
<keyword evidence="4 6" id="KW-0949">S-adenosyl-L-methionine</keyword>